<protein>
    <submittedName>
        <fullName evidence="10">Alpha-glucosidase</fullName>
    </submittedName>
</protein>
<accession>A0A101ERI5</accession>
<dbReference type="PATRIC" id="fig|93930.3.peg.1299"/>
<comment type="cofactor">
    <cofactor evidence="2">
        <name>Mn(2+)</name>
        <dbReference type="ChEBI" id="CHEBI:29035"/>
    </cofactor>
</comment>
<comment type="caution">
    <text evidence="10">The sequence shown here is derived from an EMBL/GenBank/DDBJ whole genome shotgun (WGS) entry which is preliminary data.</text>
</comment>
<evidence type="ECO:0000256" key="2">
    <source>
        <dbReference type="ARBA" id="ARBA00001936"/>
    </source>
</evidence>
<sequence>IKGIPDDVVVEVPVVVDKEGIHPEKIEPDLTDRIKKFYLLPRILRMEWALEAFISGDRRVLEEILVRDPRTRSYEQAVAVIDDILNLPFNEEMKKHYGG</sequence>
<evidence type="ECO:0000256" key="8">
    <source>
        <dbReference type="ARBA" id="ARBA00023295"/>
    </source>
</evidence>
<reference evidence="10 11" key="1">
    <citation type="journal article" date="2015" name="MBio">
        <title>Genome-Resolved Metagenomic Analysis Reveals Roles for Candidate Phyla and Other Microbial Community Members in Biogeochemical Transformations in Oil Reservoirs.</title>
        <authorList>
            <person name="Hu P."/>
            <person name="Tom L."/>
            <person name="Singh A."/>
            <person name="Thomas B.C."/>
            <person name="Baker B.J."/>
            <person name="Piceno Y.M."/>
            <person name="Andersen G.L."/>
            <person name="Banfield J.F."/>
        </authorList>
    </citation>
    <scope>NUCLEOTIDE SEQUENCE [LARGE SCALE GENOMIC DNA]</scope>
    <source>
        <strain evidence="10">46_26</strain>
    </source>
</reference>
<feature type="non-terminal residue" evidence="10">
    <location>
        <position position="1"/>
    </location>
</feature>
<dbReference type="SUPFAM" id="SSF56327">
    <property type="entry name" value="LDH C-terminal domain-like"/>
    <property type="match status" value="1"/>
</dbReference>
<dbReference type="AlphaFoldDB" id="A0A101ERI5"/>
<dbReference type="EMBL" id="LGFG01000024">
    <property type="protein sequence ID" value="KUK23435.1"/>
    <property type="molecule type" value="Genomic_DNA"/>
</dbReference>
<dbReference type="GO" id="GO:0004553">
    <property type="term" value="F:hydrolase activity, hydrolyzing O-glycosyl compounds"/>
    <property type="evidence" value="ECO:0007669"/>
    <property type="project" value="InterPro"/>
</dbReference>
<organism evidence="10 11">
    <name type="scientific">Thermotoga petrophila</name>
    <dbReference type="NCBI Taxonomy" id="93929"/>
    <lineage>
        <taxon>Bacteria</taxon>
        <taxon>Thermotogati</taxon>
        <taxon>Thermotogota</taxon>
        <taxon>Thermotogae</taxon>
        <taxon>Thermotogales</taxon>
        <taxon>Thermotogaceae</taxon>
        <taxon>Thermotoga</taxon>
    </lineage>
</organism>
<dbReference type="InterPro" id="IPR053715">
    <property type="entry name" value="GH4_Enzyme_sf"/>
</dbReference>
<evidence type="ECO:0000313" key="10">
    <source>
        <dbReference type="EMBL" id="KUK23435.1"/>
    </source>
</evidence>
<keyword evidence="8" id="KW-0326">Glycosidase</keyword>
<dbReference type="GO" id="GO:0005975">
    <property type="term" value="P:carbohydrate metabolic process"/>
    <property type="evidence" value="ECO:0007669"/>
    <property type="project" value="InterPro"/>
</dbReference>
<gene>
    <name evidence="10" type="ORF">XD57_0456</name>
</gene>
<dbReference type="Gene3D" id="3.90.1820.10">
    <property type="entry name" value="AglA-like glucosidase"/>
    <property type="match status" value="1"/>
</dbReference>
<comment type="cofactor">
    <cofactor evidence="1">
        <name>NAD(+)</name>
        <dbReference type="ChEBI" id="CHEBI:57540"/>
    </cofactor>
</comment>
<evidence type="ECO:0000256" key="1">
    <source>
        <dbReference type="ARBA" id="ARBA00001911"/>
    </source>
</evidence>
<evidence type="ECO:0000256" key="7">
    <source>
        <dbReference type="ARBA" id="ARBA00023277"/>
    </source>
</evidence>
<evidence type="ECO:0000256" key="4">
    <source>
        <dbReference type="ARBA" id="ARBA00022801"/>
    </source>
</evidence>
<dbReference type="PANTHER" id="PTHR32092:SF3">
    <property type="entry name" value="PUTATIVE-RELATED"/>
    <property type="match status" value="1"/>
</dbReference>
<keyword evidence="4" id="KW-0378">Hydrolase</keyword>
<feature type="domain" description="Glycosyl hydrolase family 4 C-terminal" evidence="9">
    <location>
        <begin position="1"/>
        <end position="71"/>
    </location>
</feature>
<evidence type="ECO:0000256" key="3">
    <source>
        <dbReference type="ARBA" id="ARBA00022723"/>
    </source>
</evidence>
<keyword evidence="6" id="KW-0464">Manganese</keyword>
<name>A0A101ERI5_9THEM</name>
<evidence type="ECO:0000259" key="9">
    <source>
        <dbReference type="Pfam" id="PF11975"/>
    </source>
</evidence>
<dbReference type="Proteomes" id="UP000058636">
    <property type="component" value="Unassembled WGS sequence"/>
</dbReference>
<evidence type="ECO:0000256" key="6">
    <source>
        <dbReference type="ARBA" id="ARBA00023211"/>
    </source>
</evidence>
<keyword evidence="5" id="KW-0520">NAD</keyword>
<dbReference type="InterPro" id="IPR015955">
    <property type="entry name" value="Lactate_DH/Glyco_Ohase_4_C"/>
</dbReference>
<keyword evidence="3" id="KW-0479">Metal-binding</keyword>
<evidence type="ECO:0000313" key="11">
    <source>
        <dbReference type="Proteomes" id="UP000058636"/>
    </source>
</evidence>
<proteinExistence type="predicted"/>
<dbReference type="PANTHER" id="PTHR32092">
    <property type="entry name" value="6-PHOSPHO-BETA-GLUCOSIDASE-RELATED"/>
    <property type="match status" value="1"/>
</dbReference>
<evidence type="ECO:0000256" key="5">
    <source>
        <dbReference type="ARBA" id="ARBA00023027"/>
    </source>
</evidence>
<dbReference type="GO" id="GO:0016616">
    <property type="term" value="F:oxidoreductase activity, acting on the CH-OH group of donors, NAD or NADP as acceptor"/>
    <property type="evidence" value="ECO:0007669"/>
    <property type="project" value="InterPro"/>
</dbReference>
<dbReference type="Pfam" id="PF11975">
    <property type="entry name" value="Glyco_hydro_4C"/>
    <property type="match status" value="1"/>
</dbReference>
<dbReference type="InterPro" id="IPR022616">
    <property type="entry name" value="Glyco_hydro_4_C"/>
</dbReference>
<dbReference type="GO" id="GO:0046872">
    <property type="term" value="F:metal ion binding"/>
    <property type="evidence" value="ECO:0007669"/>
    <property type="project" value="UniProtKB-KW"/>
</dbReference>
<dbReference type="InterPro" id="IPR001088">
    <property type="entry name" value="Glyco_hydro_4"/>
</dbReference>
<keyword evidence="7" id="KW-0119">Carbohydrate metabolism</keyword>